<dbReference type="InterPro" id="IPR036236">
    <property type="entry name" value="Znf_C2H2_sf"/>
</dbReference>
<dbReference type="SUPFAM" id="SSF57667">
    <property type="entry name" value="beta-beta-alpha zinc fingers"/>
    <property type="match status" value="2"/>
</dbReference>
<keyword evidence="2" id="KW-0677">Repeat</keyword>
<dbReference type="GO" id="GO:0000981">
    <property type="term" value="F:DNA-binding transcription factor activity, RNA polymerase II-specific"/>
    <property type="evidence" value="ECO:0007669"/>
    <property type="project" value="TreeGrafter"/>
</dbReference>
<keyword evidence="3 5" id="KW-0863">Zinc-finger</keyword>
<evidence type="ECO:0000313" key="7">
    <source>
        <dbReference type="EMBL" id="TQV92735.1"/>
    </source>
</evidence>
<keyword evidence="8" id="KW-1185">Reference proteome</keyword>
<gene>
    <name evidence="7" type="ORF">IF1G_08659</name>
</gene>
<dbReference type="OrthoDB" id="6105938at2759"/>
<keyword evidence="4" id="KW-0862">Zinc</keyword>
<feature type="domain" description="C2H2-type" evidence="6">
    <location>
        <begin position="90"/>
        <end position="116"/>
    </location>
</feature>
<evidence type="ECO:0000259" key="6">
    <source>
        <dbReference type="PROSITE" id="PS50157"/>
    </source>
</evidence>
<evidence type="ECO:0000256" key="1">
    <source>
        <dbReference type="ARBA" id="ARBA00022723"/>
    </source>
</evidence>
<accession>A0A545UTI6</accession>
<feature type="domain" description="C2H2-type" evidence="6">
    <location>
        <begin position="61"/>
        <end position="91"/>
    </location>
</feature>
<feature type="domain" description="C2H2-type" evidence="6">
    <location>
        <begin position="3"/>
        <end position="33"/>
    </location>
</feature>
<protein>
    <submittedName>
        <fullName evidence="7">Zinc-finger double-stranded RNA-binding domain-containing protein</fullName>
    </submittedName>
</protein>
<dbReference type="PANTHER" id="PTHR24409:SF295">
    <property type="entry name" value="AZ2-RELATED"/>
    <property type="match status" value="1"/>
</dbReference>
<comment type="caution">
    <text evidence="7">The sequence shown here is derived from an EMBL/GenBank/DDBJ whole genome shotgun (WGS) entry which is preliminary data.</text>
</comment>
<evidence type="ECO:0000256" key="4">
    <source>
        <dbReference type="ARBA" id="ARBA00022833"/>
    </source>
</evidence>
<dbReference type="InterPro" id="IPR013087">
    <property type="entry name" value="Znf_C2H2_type"/>
</dbReference>
<dbReference type="GO" id="GO:0005634">
    <property type="term" value="C:nucleus"/>
    <property type="evidence" value="ECO:0007669"/>
    <property type="project" value="TreeGrafter"/>
</dbReference>
<keyword evidence="1" id="KW-0479">Metal-binding</keyword>
<organism evidence="7 8">
    <name type="scientific">Cordyceps javanica</name>
    <dbReference type="NCBI Taxonomy" id="43265"/>
    <lineage>
        <taxon>Eukaryota</taxon>
        <taxon>Fungi</taxon>
        <taxon>Dikarya</taxon>
        <taxon>Ascomycota</taxon>
        <taxon>Pezizomycotina</taxon>
        <taxon>Sordariomycetes</taxon>
        <taxon>Hypocreomycetidae</taxon>
        <taxon>Hypocreales</taxon>
        <taxon>Cordycipitaceae</taxon>
        <taxon>Cordyceps</taxon>
    </lineage>
</organism>
<proteinExistence type="predicted"/>
<dbReference type="Pfam" id="PF13912">
    <property type="entry name" value="zf-C2H2_6"/>
    <property type="match status" value="1"/>
</dbReference>
<dbReference type="PROSITE" id="PS50157">
    <property type="entry name" value="ZINC_FINGER_C2H2_2"/>
    <property type="match status" value="5"/>
</dbReference>
<dbReference type="STRING" id="43265.A0A545UTI6"/>
<evidence type="ECO:0000256" key="5">
    <source>
        <dbReference type="PROSITE-ProRule" id="PRU00042"/>
    </source>
</evidence>
<evidence type="ECO:0000313" key="8">
    <source>
        <dbReference type="Proteomes" id="UP000315783"/>
    </source>
</evidence>
<dbReference type="InterPro" id="IPR022755">
    <property type="entry name" value="Znf_C2H2_jaz"/>
</dbReference>
<dbReference type="GO" id="GO:0008270">
    <property type="term" value="F:zinc ion binding"/>
    <property type="evidence" value="ECO:0007669"/>
    <property type="project" value="UniProtKB-KW"/>
</dbReference>
<dbReference type="PANTHER" id="PTHR24409">
    <property type="entry name" value="ZINC FINGER PROTEIN 142"/>
    <property type="match status" value="1"/>
</dbReference>
<dbReference type="GO" id="GO:0000977">
    <property type="term" value="F:RNA polymerase II transcription regulatory region sequence-specific DNA binding"/>
    <property type="evidence" value="ECO:0007669"/>
    <property type="project" value="TreeGrafter"/>
</dbReference>
<evidence type="ECO:0000256" key="3">
    <source>
        <dbReference type="ARBA" id="ARBA00022771"/>
    </source>
</evidence>
<dbReference type="AlphaFoldDB" id="A0A545UTI6"/>
<dbReference type="Gene3D" id="3.30.160.60">
    <property type="entry name" value="Classic Zinc Finger"/>
    <property type="match status" value="4"/>
</dbReference>
<dbReference type="Pfam" id="PF12171">
    <property type="entry name" value="zf-C2H2_jaz"/>
    <property type="match status" value="1"/>
</dbReference>
<feature type="domain" description="C2H2-type" evidence="6">
    <location>
        <begin position="120"/>
        <end position="150"/>
    </location>
</feature>
<sequence>MDFSCSICDRSFSSQDALQQHTRDSPAHLPAFPCDACDRSFGSQESFDQHMRDSPAHNPRFGCDACDRSFRSQDSLDQHMRDSPAHARRFECETCDRFFDSESALEQHMRDAPAHAPAAFDCESCDRSFARQESLDQHMRDSPRHRQNVATPLDMFFRSFPLFNYDPSLPPATSYASLGRHMGWRRGQSESREAWQDYQDALRRELRMWYGQEDDLTAWHALCRAVGITPLPDTCARCESAARRTHVNIVDLIEWGRSNREEPVHRFNTVQELRDYTARTRKIFRNNMDGEDGNVVLRHLLRKIFRGNL</sequence>
<reference evidence="7 8" key="1">
    <citation type="journal article" date="2019" name="Appl. Microbiol. Biotechnol.">
        <title>Genome sequence of Isaria javanica and comparative genome analysis insights into family S53 peptidase evolution in fungal entomopathogens.</title>
        <authorList>
            <person name="Lin R."/>
            <person name="Zhang X."/>
            <person name="Xin B."/>
            <person name="Zou M."/>
            <person name="Gao Y."/>
            <person name="Qin F."/>
            <person name="Hu Q."/>
            <person name="Xie B."/>
            <person name="Cheng X."/>
        </authorList>
    </citation>
    <scope>NUCLEOTIDE SEQUENCE [LARGE SCALE GENOMIC DNA]</scope>
    <source>
        <strain evidence="7 8">IJ1G</strain>
    </source>
</reference>
<feature type="domain" description="C2H2-type" evidence="6">
    <location>
        <begin position="32"/>
        <end position="57"/>
    </location>
</feature>
<dbReference type="Pfam" id="PF00096">
    <property type="entry name" value="zf-C2H2"/>
    <property type="match status" value="2"/>
</dbReference>
<evidence type="ECO:0000256" key="2">
    <source>
        <dbReference type="ARBA" id="ARBA00022737"/>
    </source>
</evidence>
<dbReference type="Proteomes" id="UP000315783">
    <property type="component" value="Unassembled WGS sequence"/>
</dbReference>
<dbReference type="SMART" id="SM00355">
    <property type="entry name" value="ZnF_C2H2"/>
    <property type="match status" value="5"/>
</dbReference>
<dbReference type="Pfam" id="PF12874">
    <property type="entry name" value="zf-met"/>
    <property type="match status" value="1"/>
</dbReference>
<name>A0A545UTI6_9HYPO</name>
<dbReference type="EMBL" id="SPUK01000014">
    <property type="protein sequence ID" value="TQV92735.1"/>
    <property type="molecule type" value="Genomic_DNA"/>
</dbReference>